<evidence type="ECO:0000313" key="5">
    <source>
        <dbReference type="Proteomes" id="UP000245206"/>
    </source>
</evidence>
<keyword evidence="5" id="KW-1185">Reference proteome</keyword>
<dbReference type="SMART" id="SM00100">
    <property type="entry name" value="cNMP"/>
    <property type="match status" value="1"/>
</dbReference>
<dbReference type="PANTHER" id="PTHR43156:SF2">
    <property type="entry name" value="STAGE II SPORULATION PROTEIN E"/>
    <property type="match status" value="1"/>
</dbReference>
<proteinExistence type="predicted"/>
<dbReference type="Proteomes" id="UP000245206">
    <property type="component" value="Unassembled WGS sequence"/>
</dbReference>
<protein>
    <submittedName>
        <fullName evidence="4">Serine phosphatase RsbU</fullName>
    </submittedName>
</protein>
<name>A0A2P2DCA4_9LEPT</name>
<accession>A0A2P2DCA4</accession>
<dbReference type="SUPFAM" id="SSF81606">
    <property type="entry name" value="PP2C-like"/>
    <property type="match status" value="1"/>
</dbReference>
<sequence>MSPEEKPNVDLSFLKKEMKKVEFGPDTLVIEQYSLGDSFYFIESGRVEVWKYLDETKQEILVIGDLIAGDYFGEISLIDSAPRTVNITTKETSTLYTLTRVDFHRLIQTSPEMTLTLLKLLTARIRNAEQRENQVLIQKNKELRLQNETLEMMVKERTAKLTQSLKIIQEDLETAKTIQRNILPLGLKHIAHLDFASKFEPMAEVGGDIFDVIRLEKSKIRLFLADAIGHGVQAALITMAIKAEYDHIKHNVSNPSDVLYALNQIFIDRYGKKSNQFTAVIVDLNLEENILVYSSAGHNEPYVLNQSEILALSESGLMLGLEKDVEYTDNTVPFGLGDRLFMISDGYLEQENEGGNFLGESKLLSSFLSARSLGLSLADTVNLLMEHFHNFRGKTPMMDDVTILGIGTSFDLGV</sequence>
<dbReference type="Gene3D" id="2.60.120.10">
    <property type="entry name" value="Jelly Rolls"/>
    <property type="match status" value="1"/>
</dbReference>
<dbReference type="GO" id="GO:0016791">
    <property type="term" value="F:phosphatase activity"/>
    <property type="evidence" value="ECO:0007669"/>
    <property type="project" value="TreeGrafter"/>
</dbReference>
<dbReference type="PANTHER" id="PTHR43156">
    <property type="entry name" value="STAGE II SPORULATION PROTEIN E-RELATED"/>
    <property type="match status" value="1"/>
</dbReference>
<comment type="caution">
    <text evidence="4">The sequence shown here is derived from an EMBL/GenBank/DDBJ whole genome shotgun (WGS) entry which is preliminary data.</text>
</comment>
<keyword evidence="1" id="KW-0378">Hydrolase</keyword>
<dbReference type="AlphaFoldDB" id="A0A2P2DCA4"/>
<dbReference type="OrthoDB" id="341834at2"/>
<dbReference type="PROSITE" id="PS50042">
    <property type="entry name" value="CNMP_BINDING_3"/>
    <property type="match status" value="1"/>
</dbReference>
<evidence type="ECO:0000259" key="3">
    <source>
        <dbReference type="PROSITE" id="PS50042"/>
    </source>
</evidence>
<dbReference type="SMART" id="SM00331">
    <property type="entry name" value="PP2C_SIG"/>
    <property type="match status" value="1"/>
</dbReference>
<dbReference type="InterPro" id="IPR052016">
    <property type="entry name" value="Bact_Sigma-Reg"/>
</dbReference>
<feature type="domain" description="Cyclic nucleotide-binding" evidence="3">
    <location>
        <begin position="14"/>
        <end position="124"/>
    </location>
</feature>
<dbReference type="InterPro" id="IPR036457">
    <property type="entry name" value="PPM-type-like_dom_sf"/>
</dbReference>
<evidence type="ECO:0000256" key="2">
    <source>
        <dbReference type="SAM" id="Coils"/>
    </source>
</evidence>
<dbReference type="Pfam" id="PF07228">
    <property type="entry name" value="SpoIIE"/>
    <property type="match status" value="1"/>
</dbReference>
<organism evidence="4 5">
    <name type="scientific">Leptospira ellinghausenii</name>
    <dbReference type="NCBI Taxonomy" id="1917822"/>
    <lineage>
        <taxon>Bacteria</taxon>
        <taxon>Pseudomonadati</taxon>
        <taxon>Spirochaetota</taxon>
        <taxon>Spirochaetia</taxon>
        <taxon>Leptospirales</taxon>
        <taxon>Leptospiraceae</taxon>
        <taxon>Leptospira</taxon>
    </lineage>
</organism>
<dbReference type="InterPro" id="IPR018490">
    <property type="entry name" value="cNMP-bd_dom_sf"/>
</dbReference>
<evidence type="ECO:0000313" key="4">
    <source>
        <dbReference type="EMBL" id="GBF42254.1"/>
    </source>
</evidence>
<reference evidence="5" key="1">
    <citation type="journal article" date="2019" name="Microbiol. Immunol.">
        <title>Molecular and phenotypic characterization of Leptospira johnsonii sp. nov., Leptospira ellinghausenii sp. nov. and Leptospira ryugenii sp. nov. isolated from soil and water in Japan.</title>
        <authorList>
            <person name="Masuzawa T."/>
            <person name="Saito M."/>
            <person name="Nakao R."/>
            <person name="Nikaido Y."/>
            <person name="Matsumoto M."/>
            <person name="Ogawa M."/>
            <person name="Yokoyama M."/>
            <person name="Hidaka Y."/>
            <person name="Tomita J."/>
            <person name="Sakakibara K."/>
            <person name="Suzuki K."/>
            <person name="Yasuda S."/>
            <person name="Sato H."/>
            <person name="Yamaguchi M."/>
            <person name="Yoshida S.I."/>
            <person name="Koizumi N."/>
            <person name="Kawamura Y."/>
        </authorList>
    </citation>
    <scope>NUCLEOTIDE SEQUENCE [LARGE SCALE GENOMIC DNA]</scope>
    <source>
        <strain evidence="5">E18</strain>
    </source>
</reference>
<dbReference type="InterPro" id="IPR001932">
    <property type="entry name" value="PPM-type_phosphatase-like_dom"/>
</dbReference>
<dbReference type="InterPro" id="IPR014710">
    <property type="entry name" value="RmlC-like_jellyroll"/>
</dbReference>
<evidence type="ECO:0000256" key="1">
    <source>
        <dbReference type="ARBA" id="ARBA00022801"/>
    </source>
</evidence>
<dbReference type="CDD" id="cd00038">
    <property type="entry name" value="CAP_ED"/>
    <property type="match status" value="1"/>
</dbReference>
<dbReference type="EMBL" id="BFAZ01000008">
    <property type="protein sequence ID" value="GBF42254.1"/>
    <property type="molecule type" value="Genomic_DNA"/>
</dbReference>
<feature type="coiled-coil region" evidence="2">
    <location>
        <begin position="118"/>
        <end position="153"/>
    </location>
</feature>
<keyword evidence="2" id="KW-0175">Coiled coil</keyword>
<dbReference type="SUPFAM" id="SSF51206">
    <property type="entry name" value="cAMP-binding domain-like"/>
    <property type="match status" value="1"/>
</dbReference>
<gene>
    <name evidence="4" type="ORF">LPTSP2_15410</name>
</gene>
<dbReference type="Gene3D" id="3.60.40.10">
    <property type="entry name" value="PPM-type phosphatase domain"/>
    <property type="match status" value="1"/>
</dbReference>
<dbReference type="InterPro" id="IPR000595">
    <property type="entry name" value="cNMP-bd_dom"/>
</dbReference>
<dbReference type="RefSeq" id="WP_108959370.1">
    <property type="nucleotide sequence ID" value="NZ_BFAZ01000008.1"/>
</dbReference>
<dbReference type="PRINTS" id="PR00103">
    <property type="entry name" value="CAMPKINASE"/>
</dbReference>
<dbReference type="Pfam" id="PF00027">
    <property type="entry name" value="cNMP_binding"/>
    <property type="match status" value="1"/>
</dbReference>